<dbReference type="RefSeq" id="WP_189687734.1">
    <property type="nucleotide sequence ID" value="NZ_BMYK01000008.1"/>
</dbReference>
<dbReference type="Proteomes" id="UP000626210">
    <property type="component" value="Unassembled WGS sequence"/>
</dbReference>
<sequence>MKQVRIATSLSAQLPTERFTCEWMEGSMMNRWLLKARLSEALAAHGEDTHWIETRDKPRVEEAALA</sequence>
<keyword evidence="2" id="KW-1185">Reference proteome</keyword>
<name>A0ABQ3G3N5_9BURK</name>
<dbReference type="EMBL" id="BMYK01000008">
    <property type="protein sequence ID" value="GHC85031.1"/>
    <property type="molecule type" value="Genomic_DNA"/>
</dbReference>
<organism evidence="1 2">
    <name type="scientific">Pseudorhodoferax aquiterrae</name>
    <dbReference type="NCBI Taxonomy" id="747304"/>
    <lineage>
        <taxon>Bacteria</taxon>
        <taxon>Pseudomonadati</taxon>
        <taxon>Pseudomonadota</taxon>
        <taxon>Betaproteobacteria</taxon>
        <taxon>Burkholderiales</taxon>
        <taxon>Comamonadaceae</taxon>
    </lineage>
</organism>
<evidence type="ECO:0000313" key="2">
    <source>
        <dbReference type="Proteomes" id="UP000626210"/>
    </source>
</evidence>
<gene>
    <name evidence="1" type="ORF">GCM10007320_29690</name>
</gene>
<protein>
    <submittedName>
        <fullName evidence="1">Uncharacterized protein</fullName>
    </submittedName>
</protein>
<accession>A0ABQ3G3N5</accession>
<comment type="caution">
    <text evidence="1">The sequence shown here is derived from an EMBL/GenBank/DDBJ whole genome shotgun (WGS) entry which is preliminary data.</text>
</comment>
<proteinExistence type="predicted"/>
<reference evidence="2" key="1">
    <citation type="journal article" date="2019" name="Int. J. Syst. Evol. Microbiol.">
        <title>The Global Catalogue of Microorganisms (GCM) 10K type strain sequencing project: providing services to taxonomists for standard genome sequencing and annotation.</title>
        <authorList>
            <consortium name="The Broad Institute Genomics Platform"/>
            <consortium name="The Broad Institute Genome Sequencing Center for Infectious Disease"/>
            <person name="Wu L."/>
            <person name="Ma J."/>
        </authorList>
    </citation>
    <scope>NUCLEOTIDE SEQUENCE [LARGE SCALE GENOMIC DNA]</scope>
    <source>
        <strain evidence="2">KCTC 23314</strain>
    </source>
</reference>
<evidence type="ECO:0000313" key="1">
    <source>
        <dbReference type="EMBL" id="GHC85031.1"/>
    </source>
</evidence>